<name>A0A2N6JXC9_FISMU</name>
<reference evidence="2 3" key="1">
    <citation type="submission" date="2017-08" db="EMBL/GenBank/DDBJ databases">
        <title>Genomes of Fischerella (Mastigocladus) sp. strains.</title>
        <authorList>
            <person name="Miller S.R."/>
        </authorList>
    </citation>
    <scope>NUCLEOTIDE SEQUENCE [LARGE SCALE GENOMIC DNA]</scope>
    <source>
        <strain evidence="2 3">CCMEE 5323</strain>
    </source>
</reference>
<gene>
    <name evidence="2" type="ORF">CEN44_23215</name>
</gene>
<evidence type="ECO:0000259" key="1">
    <source>
        <dbReference type="Pfam" id="PF05050"/>
    </source>
</evidence>
<dbReference type="AlphaFoldDB" id="A0A2N6JXC9"/>
<comment type="caution">
    <text evidence="2">The sequence shown here is derived from an EMBL/GenBank/DDBJ whole genome shotgun (WGS) entry which is preliminary data.</text>
</comment>
<evidence type="ECO:0000313" key="2">
    <source>
        <dbReference type="EMBL" id="PLZ85044.1"/>
    </source>
</evidence>
<dbReference type="Pfam" id="PF05050">
    <property type="entry name" value="Methyltransf_21"/>
    <property type="match status" value="1"/>
</dbReference>
<dbReference type="PANTHER" id="PTHR34203">
    <property type="entry name" value="METHYLTRANSFERASE, FKBM FAMILY PROTEIN"/>
    <property type="match status" value="1"/>
</dbReference>
<feature type="domain" description="Methyltransferase FkbM" evidence="1">
    <location>
        <begin position="70"/>
        <end position="219"/>
    </location>
</feature>
<dbReference type="RefSeq" id="WP_102205675.1">
    <property type="nucleotide sequence ID" value="NZ_CAWNVR010000674.1"/>
</dbReference>
<dbReference type="EMBL" id="NRQW01000543">
    <property type="protein sequence ID" value="PLZ85044.1"/>
    <property type="molecule type" value="Genomic_DNA"/>
</dbReference>
<organism evidence="2 3">
    <name type="scientific">Fischerella muscicola CCMEE 5323</name>
    <dbReference type="NCBI Taxonomy" id="2019572"/>
    <lineage>
        <taxon>Bacteria</taxon>
        <taxon>Bacillati</taxon>
        <taxon>Cyanobacteriota</taxon>
        <taxon>Cyanophyceae</taxon>
        <taxon>Nostocales</taxon>
        <taxon>Hapalosiphonaceae</taxon>
        <taxon>Fischerella</taxon>
    </lineage>
</organism>
<sequence length="300" mass="34301">MAGKKFYYYRTLHKLRKFIQPRVPIKLGYKTIIVPTDNVEESITLYHWQLTWKTETIRKLLPLKVGDFIDIGANIGQTLFDFLAVQHQCQYIGFEPNLRCVNLLQKILHHNQLNNCTIVPIGLSNSNNILTLYLNYGLPIDSAATTISNLRPGRNFEAHFIPCYCFDDIRETLGIQAISLVKIDVEGAELAVLEGMRNSLIEFKPLVICEVLYADSQANLEDYSQYVKDLMTLLIDIKYSVFRICKPNDAGNLEKIARISSFPVKFWTEQNANECDYLFVPEDEIDKIAHSGIACEIVSL</sequence>
<dbReference type="Proteomes" id="UP000235036">
    <property type="component" value="Unassembled WGS sequence"/>
</dbReference>
<dbReference type="InterPro" id="IPR052514">
    <property type="entry name" value="SAM-dependent_MTase"/>
</dbReference>
<dbReference type="NCBIfam" id="TIGR01444">
    <property type="entry name" value="fkbM_fam"/>
    <property type="match status" value="1"/>
</dbReference>
<dbReference type="InterPro" id="IPR029063">
    <property type="entry name" value="SAM-dependent_MTases_sf"/>
</dbReference>
<accession>A0A2N6JXC9</accession>
<dbReference type="Gene3D" id="3.40.50.150">
    <property type="entry name" value="Vaccinia Virus protein VP39"/>
    <property type="match status" value="1"/>
</dbReference>
<dbReference type="InterPro" id="IPR006342">
    <property type="entry name" value="FkbM_mtfrase"/>
</dbReference>
<dbReference type="PANTHER" id="PTHR34203:SF15">
    <property type="entry name" value="SLL1173 PROTEIN"/>
    <property type="match status" value="1"/>
</dbReference>
<keyword evidence="3" id="KW-1185">Reference proteome</keyword>
<evidence type="ECO:0000313" key="3">
    <source>
        <dbReference type="Proteomes" id="UP000235036"/>
    </source>
</evidence>
<protein>
    <recommendedName>
        <fullName evidence="1">Methyltransferase FkbM domain-containing protein</fullName>
    </recommendedName>
</protein>
<dbReference type="SUPFAM" id="SSF53335">
    <property type="entry name" value="S-adenosyl-L-methionine-dependent methyltransferases"/>
    <property type="match status" value="1"/>
</dbReference>
<proteinExistence type="predicted"/>